<accession>A0A3N0DY59</accession>
<keyword evidence="2" id="KW-1185">Reference proteome</keyword>
<dbReference type="Proteomes" id="UP000267469">
    <property type="component" value="Unassembled WGS sequence"/>
</dbReference>
<feature type="non-terminal residue" evidence="1">
    <location>
        <position position="1"/>
    </location>
</feature>
<dbReference type="AlphaFoldDB" id="A0A3N0DY59"/>
<reference evidence="1 2" key="1">
    <citation type="submission" date="2018-10" db="EMBL/GenBank/DDBJ databases">
        <title>Sinomicrobium pectinilyticum sp. nov., a pectinase-producing bacterium isolated from alkaline and saline soil, and emended description of the genus Sinomicrobium.</title>
        <authorList>
            <person name="Cheng B."/>
            <person name="Li C."/>
            <person name="Lai Q."/>
            <person name="Du M."/>
            <person name="Shao Z."/>
            <person name="Xu P."/>
            <person name="Yang C."/>
        </authorList>
    </citation>
    <scope>NUCLEOTIDE SEQUENCE [LARGE SCALE GENOMIC DNA]</scope>
    <source>
        <strain evidence="1 2">5DNS001</strain>
    </source>
</reference>
<comment type="caution">
    <text evidence="1">The sequence shown here is derived from an EMBL/GenBank/DDBJ whole genome shotgun (WGS) entry which is preliminary data.</text>
</comment>
<gene>
    <name evidence="1" type="ORF">ED312_19265</name>
</gene>
<dbReference type="EMBL" id="RJTM01000132">
    <property type="protein sequence ID" value="RNL80545.1"/>
    <property type="molecule type" value="Genomic_DNA"/>
</dbReference>
<organism evidence="1 2">
    <name type="scientific">Sinomicrobium pectinilyticum</name>
    <dbReference type="NCBI Taxonomy" id="1084421"/>
    <lineage>
        <taxon>Bacteria</taxon>
        <taxon>Pseudomonadati</taxon>
        <taxon>Bacteroidota</taxon>
        <taxon>Flavobacteriia</taxon>
        <taxon>Flavobacteriales</taxon>
        <taxon>Flavobacteriaceae</taxon>
        <taxon>Sinomicrobium</taxon>
    </lineage>
</organism>
<name>A0A3N0DY59_SINP1</name>
<evidence type="ECO:0000313" key="1">
    <source>
        <dbReference type="EMBL" id="RNL80545.1"/>
    </source>
</evidence>
<proteinExistence type="predicted"/>
<protein>
    <submittedName>
        <fullName evidence="1">Uncharacterized protein</fullName>
    </submittedName>
</protein>
<evidence type="ECO:0000313" key="2">
    <source>
        <dbReference type="Proteomes" id="UP000267469"/>
    </source>
</evidence>
<sequence length="139" mass="16255">VSVEKMETILALPLVRDKYSDYYNDEADDLWLGNQGYQFRQPGNKQGKCPRISLVTQLGYDEETGEGEFEFYHFDMKKMANGQVGVVLYTQKDNGYDSNIHSVSPDNIKDYREAIRCFERLESRVFKRNDVYLSTKNDR</sequence>